<keyword evidence="3" id="KW-0805">Transcription regulation</keyword>
<gene>
    <name evidence="7" type="ORF">ACFPBZ_04490</name>
</gene>
<dbReference type="PANTHER" id="PTHR46577">
    <property type="entry name" value="HTH-TYPE TRANSCRIPTIONAL REGULATORY PROTEIN GABR"/>
    <property type="match status" value="1"/>
</dbReference>
<evidence type="ECO:0000256" key="1">
    <source>
        <dbReference type="ARBA" id="ARBA00005384"/>
    </source>
</evidence>
<keyword evidence="2" id="KW-0663">Pyridoxal phosphate</keyword>
<dbReference type="CDD" id="cd07377">
    <property type="entry name" value="WHTH_GntR"/>
    <property type="match status" value="1"/>
</dbReference>
<dbReference type="SMART" id="SM00345">
    <property type="entry name" value="HTH_GNTR"/>
    <property type="match status" value="1"/>
</dbReference>
<protein>
    <submittedName>
        <fullName evidence="7">PLP-dependent aminotransferase family protein</fullName>
    </submittedName>
</protein>
<sequence>MLVTLDRGAPDPLAVQLADGLRAAALDGRLRVGDRVPATRVLARELGVSRTVTAAAYDQLVAEGWLGARHGAGTFVLASPPAAAPDASDGTSLTPNVSDVPSLTDLRPGAPCLEVLDTASWRRAWRHAGDLTPAARPEHAGIPAFREAVAEHLLRHRGLVGADVLATAGTTTGFAEIVAVLTRRLGRPLRAGVEDPGYRRAVGVLRAAGATVTALAVDADGLVVGNLPPGLDLVYVTPAHQYPLGGRLPVGRRAALVERARREGFLVVEDDYDGELRYDVAPLPVLAALAPDVVVHLGTAGKIATPTLGVGWAVAPPELSAAVLTMRRATGIRPAPAGQHVLAAWARDGGLGRHLARLRRELGVRRALVVDVVTAAGHTILGDRAGAHLVVPLASAADEQAVVDAAAGAGLLLDGLADHHLGDPVRHGVLLAWAAPTRVALADALVRLGGVLGGVAP</sequence>
<dbReference type="InterPro" id="IPR051446">
    <property type="entry name" value="HTH_trans_reg/aminotransferase"/>
</dbReference>
<comment type="caution">
    <text evidence="7">The sequence shown here is derived from an EMBL/GenBank/DDBJ whole genome shotgun (WGS) entry which is preliminary data.</text>
</comment>
<name>A0ABV9YHF2_9PSEU</name>
<dbReference type="GO" id="GO:0008483">
    <property type="term" value="F:transaminase activity"/>
    <property type="evidence" value="ECO:0007669"/>
    <property type="project" value="UniProtKB-KW"/>
</dbReference>
<dbReference type="Pfam" id="PF00155">
    <property type="entry name" value="Aminotran_1_2"/>
    <property type="match status" value="1"/>
</dbReference>
<dbReference type="Gene3D" id="3.40.640.10">
    <property type="entry name" value="Type I PLP-dependent aspartate aminotransferase-like (Major domain)"/>
    <property type="match status" value="1"/>
</dbReference>
<keyword evidence="5" id="KW-0804">Transcription</keyword>
<keyword evidence="7" id="KW-0808">Transferase</keyword>
<feature type="domain" description="HTH gntR-type" evidence="6">
    <location>
        <begin position="11"/>
        <end position="79"/>
    </location>
</feature>
<evidence type="ECO:0000256" key="3">
    <source>
        <dbReference type="ARBA" id="ARBA00023015"/>
    </source>
</evidence>
<dbReference type="Proteomes" id="UP001595947">
    <property type="component" value="Unassembled WGS sequence"/>
</dbReference>
<comment type="similarity">
    <text evidence="1">In the C-terminal section; belongs to the class-I pyridoxal-phosphate-dependent aminotransferase family.</text>
</comment>
<dbReference type="InterPro" id="IPR036388">
    <property type="entry name" value="WH-like_DNA-bd_sf"/>
</dbReference>
<evidence type="ECO:0000259" key="6">
    <source>
        <dbReference type="PROSITE" id="PS50949"/>
    </source>
</evidence>
<dbReference type="CDD" id="cd00609">
    <property type="entry name" value="AAT_like"/>
    <property type="match status" value="1"/>
</dbReference>
<keyword evidence="4" id="KW-0238">DNA-binding</keyword>
<keyword evidence="8" id="KW-1185">Reference proteome</keyword>
<dbReference type="SUPFAM" id="SSF46785">
    <property type="entry name" value="Winged helix' DNA-binding domain"/>
    <property type="match status" value="1"/>
</dbReference>
<dbReference type="EMBL" id="JBHSIV010000003">
    <property type="protein sequence ID" value="MFC5061453.1"/>
    <property type="molecule type" value="Genomic_DNA"/>
</dbReference>
<evidence type="ECO:0000313" key="7">
    <source>
        <dbReference type="EMBL" id="MFC5061453.1"/>
    </source>
</evidence>
<dbReference type="InterPro" id="IPR036390">
    <property type="entry name" value="WH_DNA-bd_sf"/>
</dbReference>
<dbReference type="Gene3D" id="1.10.10.10">
    <property type="entry name" value="Winged helix-like DNA-binding domain superfamily/Winged helix DNA-binding domain"/>
    <property type="match status" value="1"/>
</dbReference>
<keyword evidence="7" id="KW-0032">Aminotransferase</keyword>
<dbReference type="SUPFAM" id="SSF53383">
    <property type="entry name" value="PLP-dependent transferases"/>
    <property type="match status" value="1"/>
</dbReference>
<evidence type="ECO:0000256" key="2">
    <source>
        <dbReference type="ARBA" id="ARBA00022898"/>
    </source>
</evidence>
<dbReference type="RefSeq" id="WP_378034799.1">
    <property type="nucleotide sequence ID" value="NZ_JBHSIV010000003.1"/>
</dbReference>
<organism evidence="7 8">
    <name type="scientific">Actinomycetospora atypica</name>
    <dbReference type="NCBI Taxonomy" id="1290095"/>
    <lineage>
        <taxon>Bacteria</taxon>
        <taxon>Bacillati</taxon>
        <taxon>Actinomycetota</taxon>
        <taxon>Actinomycetes</taxon>
        <taxon>Pseudonocardiales</taxon>
        <taxon>Pseudonocardiaceae</taxon>
        <taxon>Actinomycetospora</taxon>
    </lineage>
</organism>
<reference evidence="8" key="1">
    <citation type="journal article" date="2019" name="Int. J. Syst. Evol. Microbiol.">
        <title>The Global Catalogue of Microorganisms (GCM) 10K type strain sequencing project: providing services to taxonomists for standard genome sequencing and annotation.</title>
        <authorList>
            <consortium name="The Broad Institute Genomics Platform"/>
            <consortium name="The Broad Institute Genome Sequencing Center for Infectious Disease"/>
            <person name="Wu L."/>
            <person name="Ma J."/>
        </authorList>
    </citation>
    <scope>NUCLEOTIDE SEQUENCE [LARGE SCALE GENOMIC DNA]</scope>
    <source>
        <strain evidence="8">CGMCC 4.7093</strain>
    </source>
</reference>
<dbReference type="InterPro" id="IPR015424">
    <property type="entry name" value="PyrdxlP-dep_Trfase"/>
</dbReference>
<proteinExistence type="inferred from homology"/>
<evidence type="ECO:0000256" key="5">
    <source>
        <dbReference type="ARBA" id="ARBA00023163"/>
    </source>
</evidence>
<dbReference type="PANTHER" id="PTHR46577:SF1">
    <property type="entry name" value="HTH-TYPE TRANSCRIPTIONAL REGULATORY PROTEIN GABR"/>
    <property type="match status" value="1"/>
</dbReference>
<evidence type="ECO:0000256" key="4">
    <source>
        <dbReference type="ARBA" id="ARBA00023125"/>
    </source>
</evidence>
<accession>A0ABV9YHF2</accession>
<evidence type="ECO:0000313" key="8">
    <source>
        <dbReference type="Proteomes" id="UP001595947"/>
    </source>
</evidence>
<dbReference type="InterPro" id="IPR000524">
    <property type="entry name" value="Tscrpt_reg_HTH_GntR"/>
</dbReference>
<dbReference type="InterPro" id="IPR004839">
    <property type="entry name" value="Aminotransferase_I/II_large"/>
</dbReference>
<dbReference type="InterPro" id="IPR015421">
    <property type="entry name" value="PyrdxlP-dep_Trfase_major"/>
</dbReference>
<dbReference type="PROSITE" id="PS50949">
    <property type="entry name" value="HTH_GNTR"/>
    <property type="match status" value="1"/>
</dbReference>
<dbReference type="Pfam" id="PF00392">
    <property type="entry name" value="GntR"/>
    <property type="match status" value="1"/>
</dbReference>